<dbReference type="KEGG" id="ypo:BZ17_4303"/>
<dbReference type="InterPro" id="IPR025264">
    <property type="entry name" value="Cag12"/>
</dbReference>
<dbReference type="KEGG" id="yps:pYptb0016"/>
<organism evidence="1 2">
    <name type="scientific">Yersinia pseudotuberculosis serotype I (strain IP32953)</name>
    <dbReference type="NCBI Taxonomy" id="273123"/>
    <lineage>
        <taxon>Bacteria</taxon>
        <taxon>Pseudomonadati</taxon>
        <taxon>Pseudomonadota</taxon>
        <taxon>Gammaproteobacteria</taxon>
        <taxon>Enterobacterales</taxon>
        <taxon>Yersiniaceae</taxon>
        <taxon>Yersinia</taxon>
    </lineage>
</organism>
<protein>
    <recommendedName>
        <fullName evidence="3">Cag pathogenicity island protein Cag12</fullName>
    </recommendedName>
</protein>
<name>Q663D8_YERPS</name>
<gene>
    <name evidence="1" type="ordered locus">pYptb0016</name>
</gene>
<dbReference type="RefSeq" id="WP_011191412.1">
    <property type="nucleotide sequence ID" value="NC_006154.1"/>
</dbReference>
<dbReference type="Pfam" id="PF13117">
    <property type="entry name" value="Cag12"/>
    <property type="match status" value="1"/>
</dbReference>
<dbReference type="AlphaFoldDB" id="Q663D8"/>
<dbReference type="PROSITE" id="PS51257">
    <property type="entry name" value="PROKAR_LIPOPROTEIN"/>
    <property type="match status" value="1"/>
</dbReference>
<sequence>MKHLIRPCWVAVGLMLAGCSSPPEPMAVKWDATPTTVNSTLPQWQENHVVVHSPDVVGSWSKRITDFQGDNGSYGPDFYYAVVHSTRIVVASNSSSAWFNTAAWLQLHGATAPIEFNRKLDCLTCNTVDVYLSRSDFASK</sequence>
<keyword evidence="1" id="KW-0614">Plasmid</keyword>
<geneLocation type="plasmid" evidence="1 2">
    <name>pYptb32953</name>
</geneLocation>
<evidence type="ECO:0000313" key="1">
    <source>
        <dbReference type="EMBL" id="CAF25458.1"/>
    </source>
</evidence>
<evidence type="ECO:0008006" key="3">
    <source>
        <dbReference type="Google" id="ProtNLM"/>
    </source>
</evidence>
<dbReference type="PATRIC" id="fig|273123.14.peg.4540"/>
<dbReference type="EMBL" id="BX936400">
    <property type="protein sequence ID" value="CAF25458.1"/>
    <property type="molecule type" value="Genomic_DNA"/>
</dbReference>
<proteinExistence type="predicted"/>
<reference evidence="1 2" key="1">
    <citation type="journal article" date="2004" name="Proc. Natl. Acad. Sci. U.S.A.">
        <title>Insights into the evolution of Yersinia pestis through whole-genome comparison with Yersinia pseudotuberculosis.</title>
        <authorList>
            <person name="Chain P.S.G."/>
            <person name="Carniel E."/>
            <person name="Larimer F.W."/>
            <person name="Lamerdin J."/>
            <person name="Stoutland P.O."/>
            <person name="Regala W.M."/>
            <person name="Georgescu A.M."/>
            <person name="Vergez L.M."/>
            <person name="Land M.L."/>
            <person name="Motin V.L."/>
            <person name="Brubaker R.R."/>
            <person name="Fowler J."/>
            <person name="Hinnebusch J."/>
            <person name="Marceau M."/>
            <person name="Medigue C."/>
            <person name="Simonet M."/>
            <person name="Chenal-Francisque V."/>
            <person name="Souza B."/>
            <person name="Dacheux D."/>
            <person name="Elliott J.M."/>
            <person name="Derbise A."/>
            <person name="Hauser L.J."/>
            <person name="Garcia E."/>
        </authorList>
    </citation>
    <scope>NUCLEOTIDE SEQUENCE [LARGE SCALE GENOMIC DNA]</scope>
    <source>
        <strain evidence="2">IP32953</strain>
        <plasmid evidence="2">Plasmid pYptb32953</plasmid>
    </source>
</reference>
<accession>Q663D8</accession>
<evidence type="ECO:0000313" key="2">
    <source>
        <dbReference type="Proteomes" id="UP000001011"/>
    </source>
</evidence>
<dbReference type="Proteomes" id="UP000001011">
    <property type="component" value="Plasmid pYptb32953"/>
</dbReference>